<accession>A0ABD3HE40</accession>
<keyword evidence="3" id="KW-1185">Reference proteome</keyword>
<reference evidence="2 3" key="1">
    <citation type="submission" date="2024-09" db="EMBL/GenBank/DDBJ databases">
        <title>Chromosome-scale assembly of Riccia sorocarpa.</title>
        <authorList>
            <person name="Paukszto L."/>
        </authorList>
    </citation>
    <scope>NUCLEOTIDE SEQUENCE [LARGE SCALE GENOMIC DNA]</scope>
    <source>
        <strain evidence="2">LP-2024</strain>
        <tissue evidence="2">Aerial parts of the thallus</tissue>
    </source>
</reference>
<feature type="region of interest" description="Disordered" evidence="1">
    <location>
        <begin position="1"/>
        <end position="21"/>
    </location>
</feature>
<name>A0ABD3HE40_9MARC</name>
<dbReference type="EMBL" id="JBJQOH010000004">
    <property type="protein sequence ID" value="KAL3689820.1"/>
    <property type="molecule type" value="Genomic_DNA"/>
</dbReference>
<protein>
    <submittedName>
        <fullName evidence="2">Uncharacterized protein</fullName>
    </submittedName>
</protein>
<evidence type="ECO:0000313" key="2">
    <source>
        <dbReference type="EMBL" id="KAL3689820.1"/>
    </source>
</evidence>
<dbReference type="Proteomes" id="UP001633002">
    <property type="component" value="Unassembled WGS sequence"/>
</dbReference>
<organism evidence="2 3">
    <name type="scientific">Riccia sorocarpa</name>
    <dbReference type="NCBI Taxonomy" id="122646"/>
    <lineage>
        <taxon>Eukaryota</taxon>
        <taxon>Viridiplantae</taxon>
        <taxon>Streptophyta</taxon>
        <taxon>Embryophyta</taxon>
        <taxon>Marchantiophyta</taxon>
        <taxon>Marchantiopsida</taxon>
        <taxon>Marchantiidae</taxon>
        <taxon>Marchantiales</taxon>
        <taxon>Ricciaceae</taxon>
        <taxon>Riccia</taxon>
    </lineage>
</organism>
<evidence type="ECO:0000256" key="1">
    <source>
        <dbReference type="SAM" id="MobiDB-lite"/>
    </source>
</evidence>
<gene>
    <name evidence="2" type="ORF">R1sor_016129</name>
</gene>
<proteinExistence type="predicted"/>
<dbReference type="SUPFAM" id="SSF52047">
    <property type="entry name" value="RNI-like"/>
    <property type="match status" value="1"/>
</dbReference>
<evidence type="ECO:0000313" key="3">
    <source>
        <dbReference type="Proteomes" id="UP001633002"/>
    </source>
</evidence>
<comment type="caution">
    <text evidence="2">The sequence shown here is derived from an EMBL/GenBank/DDBJ whole genome shotgun (WGS) entry which is preliminary data.</text>
</comment>
<dbReference type="AlphaFoldDB" id="A0ABD3HE40"/>
<sequence>MEDVVSDDSSLLVPSETEGPLPSNPSLIFDEVFISVDGNKVLVYPRALQCASASEGKPGGSSGRFDCTKQSRSEILDVQGSHISVRSVTLEDMVSGNSGLLVPSETEGPLPSNATLICDELYISVAEDTVSISSRVSRDAKVEFLHQRPGDVMRRLALGLKSNPNSAVGELHIEFSKRCYLIGITDADFMSHMVDVIRYSRGLRKLSIQYSPELTGAEVQVLATVLRESSSLCVLEIDHAMKGMADVLLHAFSGEDSHLALLILRGYHIYGLGNVLPNLVKVNISAIQVYIGHPFYQEAVHGGNAYPLHLGEAAVFPWEDIGRALLLVTTLRLFTLDILEWRRISINSESLGDGLKKMWEASQQSPLISFSLTLHTLFHYR</sequence>